<dbReference type="PANTHER" id="PTHR24346:SF30">
    <property type="entry name" value="MATERNAL EMBRYONIC LEUCINE ZIPPER KINASE"/>
    <property type="match status" value="1"/>
</dbReference>
<feature type="compositionally biased region" description="Low complexity" evidence="4">
    <location>
        <begin position="234"/>
        <end position="245"/>
    </location>
</feature>
<keyword evidence="7" id="KW-1185">Reference proteome</keyword>
<feature type="compositionally biased region" description="Basic and acidic residues" evidence="4">
    <location>
        <begin position="1040"/>
        <end position="1054"/>
    </location>
</feature>
<reference evidence="6 7" key="1">
    <citation type="submission" date="2019-03" db="EMBL/GenBank/DDBJ databases">
        <title>Rhodosporidium diobovatum UCD-FST 08-225 genome sequencing, assembly, and annotation.</title>
        <authorList>
            <person name="Fakankun I.U."/>
            <person name="Fristensky B."/>
            <person name="Levin D.B."/>
        </authorList>
    </citation>
    <scope>NUCLEOTIDE SEQUENCE [LARGE SCALE GENOMIC DNA]</scope>
    <source>
        <strain evidence="6 7">UCD-FST 08-225</strain>
    </source>
</reference>
<feature type="region of interest" description="Disordered" evidence="4">
    <location>
        <begin position="540"/>
        <end position="565"/>
    </location>
</feature>
<dbReference type="Proteomes" id="UP000311382">
    <property type="component" value="Unassembled WGS sequence"/>
</dbReference>
<accession>A0A5C5FQF2</accession>
<protein>
    <recommendedName>
        <fullName evidence="5">Protein kinase domain-containing protein</fullName>
    </recommendedName>
</protein>
<feature type="region of interest" description="Disordered" evidence="4">
    <location>
        <begin position="1000"/>
        <end position="1058"/>
    </location>
</feature>
<feature type="compositionally biased region" description="Pro residues" evidence="4">
    <location>
        <begin position="780"/>
        <end position="790"/>
    </location>
</feature>
<feature type="domain" description="Protein kinase" evidence="5">
    <location>
        <begin position="259"/>
        <end position="536"/>
    </location>
</feature>
<dbReference type="Gene3D" id="1.10.510.10">
    <property type="entry name" value="Transferase(Phosphotransferase) domain 1"/>
    <property type="match status" value="1"/>
</dbReference>
<dbReference type="PROSITE" id="PS50011">
    <property type="entry name" value="PROTEIN_KINASE_DOM"/>
    <property type="match status" value="1"/>
</dbReference>
<feature type="binding site" evidence="3">
    <location>
        <position position="286"/>
    </location>
    <ligand>
        <name>ATP</name>
        <dbReference type="ChEBI" id="CHEBI:30616"/>
    </ligand>
</feature>
<name>A0A5C5FQF2_9BASI</name>
<feature type="region of interest" description="Disordered" evidence="4">
    <location>
        <begin position="847"/>
        <end position="910"/>
    </location>
</feature>
<feature type="region of interest" description="Disordered" evidence="4">
    <location>
        <begin position="105"/>
        <end position="139"/>
    </location>
</feature>
<evidence type="ECO:0000313" key="6">
    <source>
        <dbReference type="EMBL" id="TNY19033.1"/>
    </source>
</evidence>
<feature type="region of interest" description="Disordered" evidence="4">
    <location>
        <begin position="769"/>
        <end position="797"/>
    </location>
</feature>
<evidence type="ECO:0000256" key="3">
    <source>
        <dbReference type="PROSITE-ProRule" id="PRU10141"/>
    </source>
</evidence>
<proteinExistence type="predicted"/>
<evidence type="ECO:0000256" key="2">
    <source>
        <dbReference type="ARBA" id="ARBA00022840"/>
    </source>
</evidence>
<keyword evidence="1 3" id="KW-0547">Nucleotide-binding</keyword>
<dbReference type="OrthoDB" id="5396786at2759"/>
<feature type="compositionally biased region" description="Basic residues" evidence="4">
    <location>
        <begin position="1112"/>
        <end position="1122"/>
    </location>
</feature>
<feature type="compositionally biased region" description="Low complexity" evidence="4">
    <location>
        <begin position="41"/>
        <end position="53"/>
    </location>
</feature>
<comment type="caution">
    <text evidence="6">The sequence shown here is derived from an EMBL/GenBank/DDBJ whole genome shotgun (WGS) entry which is preliminary data.</text>
</comment>
<dbReference type="AlphaFoldDB" id="A0A5C5FQF2"/>
<feature type="region of interest" description="Disordered" evidence="4">
    <location>
        <begin position="1"/>
        <end position="84"/>
    </location>
</feature>
<dbReference type="GO" id="GO:0005737">
    <property type="term" value="C:cytoplasm"/>
    <property type="evidence" value="ECO:0007669"/>
    <property type="project" value="TreeGrafter"/>
</dbReference>
<dbReference type="PROSITE" id="PS00107">
    <property type="entry name" value="PROTEIN_KINASE_ATP"/>
    <property type="match status" value="1"/>
</dbReference>
<gene>
    <name evidence="6" type="ORF">DMC30DRAFT_24492</name>
</gene>
<feature type="compositionally biased region" description="Basic residues" evidence="4">
    <location>
        <begin position="941"/>
        <end position="953"/>
    </location>
</feature>
<dbReference type="InterPro" id="IPR011009">
    <property type="entry name" value="Kinase-like_dom_sf"/>
</dbReference>
<dbReference type="GO" id="GO:0004674">
    <property type="term" value="F:protein serine/threonine kinase activity"/>
    <property type="evidence" value="ECO:0007669"/>
    <property type="project" value="TreeGrafter"/>
</dbReference>
<feature type="compositionally biased region" description="Basic and acidic residues" evidence="4">
    <location>
        <begin position="246"/>
        <end position="261"/>
    </location>
</feature>
<sequence>MATLPAHTQDPPAPTHPASSRLDLPPTLRSASRARSDPPQLSSLTTRSSSASRIYTPEQHYAPLVSPVWPGATSVNPGFDTDLGPHSQTAYRAWRREARARALRAKGKRRSVESVGDAVRPGGEDRDSGTVDGTRRASKSKDKAVAFVVGIASSGDEGDVEPEEGGDEAELLRRGESLFGHLLEGDGLVPREPSVDEIIRAQIRQPLRTVDPQDLDSFLPSGIADYTYARPIASSRSSSIAGPSSERSEDSPRPEGDEQQDRVTLGKGKFSEVLLVRKGSAEYALKHTALHPHHQLISTRLLREPTILAQLLPHRNLVKVFETIRTPGHFYLVEECLRSSVTLEDLVASSPDGVLPLDQAWSVLEQLASVVKSLHEPLRVCHRDIKPENILIRVEQPPLSAPSTTPATLHLKLLDFGLATHFSASEPKLTTCCGSPAYHSPELWRGLRDKFGSVRYWGPEVDAWCVGLTVLRCVTPNKYPLGIGHASLQSLAEKVVDALLSVPDAGIRQVLAGLLHLDGVKRMRAFDRFCKSLPERQAKRAEREGRKVRVGDDDDKRAEREKKEFKTTSFIPAPLAHRLELFLDEQSFARSVGPKLEATIVDDSLDGLVEQVSSLATIAPSRTSRSTSSTRTATAEQPQVGAPPVLASGLARAASGSPEMPASLQRSPLSSSSDSPPSPTLTVSNPSTDSLTSASSTAPPTPSSYSLPFRHPSYPPPVELVLLNPTNEPIRRAVSYIKYALRCKGILYHVREDSPAVQFSTASPFTSATPASVGFASPDSAPPSLPPTPYAQPSAPLGDFPFPSSPAAVPADEVFTCYLQCVVTLPPSSTSDDSPLSPATTRLRATLQQQDERVQKQQQQRRRPGMPPRANTHVGHSFERGRSASRPPQRLSDLSEARAGNSGGKKASSLEKATVEALTFFLSIRKPAATDASESASSSASRKRRARHRRRAKGASSAERASAEEDELRDAAYAARVVVTLSDDRALPFVRDALALAAPADAEAERRGRGRRTGEATSPRAAPGYAAANSGSRDARARRREAAAQMRRDGEEAGKAAARGVSTGLGMAMGPPAGGPSALWDLTSLVGRLVGGVGRGSRSSSREETESDGQQRRTRARSSLRP</sequence>
<feature type="region of interest" description="Disordered" evidence="4">
    <location>
        <begin position="234"/>
        <end position="263"/>
    </location>
</feature>
<feature type="compositionally biased region" description="Low complexity" evidence="4">
    <location>
        <begin position="646"/>
        <end position="708"/>
    </location>
</feature>
<dbReference type="PROSITE" id="PS00108">
    <property type="entry name" value="PROTEIN_KINASE_ST"/>
    <property type="match status" value="1"/>
</dbReference>
<evidence type="ECO:0000313" key="7">
    <source>
        <dbReference type="Proteomes" id="UP000311382"/>
    </source>
</evidence>
<dbReference type="EMBL" id="SOZI01000111">
    <property type="protein sequence ID" value="TNY19033.1"/>
    <property type="molecule type" value="Genomic_DNA"/>
</dbReference>
<dbReference type="SMART" id="SM00220">
    <property type="entry name" value="S_TKc"/>
    <property type="match status" value="1"/>
</dbReference>
<dbReference type="SUPFAM" id="SSF56112">
    <property type="entry name" value="Protein kinase-like (PK-like)"/>
    <property type="match status" value="1"/>
</dbReference>
<dbReference type="STRING" id="5288.A0A5C5FQF2"/>
<evidence type="ECO:0000256" key="4">
    <source>
        <dbReference type="SAM" id="MobiDB-lite"/>
    </source>
</evidence>
<dbReference type="InterPro" id="IPR017441">
    <property type="entry name" value="Protein_kinase_ATP_BS"/>
</dbReference>
<evidence type="ECO:0000259" key="5">
    <source>
        <dbReference type="PROSITE" id="PS50011"/>
    </source>
</evidence>
<dbReference type="GO" id="GO:0005524">
    <property type="term" value="F:ATP binding"/>
    <property type="evidence" value="ECO:0007669"/>
    <property type="project" value="UniProtKB-UniRule"/>
</dbReference>
<feature type="compositionally biased region" description="Low complexity" evidence="4">
    <location>
        <begin position="621"/>
        <end position="635"/>
    </location>
</feature>
<keyword evidence="2 3" id="KW-0067">ATP-binding</keyword>
<feature type="region of interest" description="Disordered" evidence="4">
    <location>
        <begin position="1090"/>
        <end position="1122"/>
    </location>
</feature>
<evidence type="ECO:0000256" key="1">
    <source>
        <dbReference type="ARBA" id="ARBA00022741"/>
    </source>
</evidence>
<dbReference type="InterPro" id="IPR008271">
    <property type="entry name" value="Ser/Thr_kinase_AS"/>
</dbReference>
<feature type="region of interest" description="Disordered" evidence="4">
    <location>
        <begin position="618"/>
        <end position="710"/>
    </location>
</feature>
<dbReference type="GO" id="GO:0035556">
    <property type="term" value="P:intracellular signal transduction"/>
    <property type="evidence" value="ECO:0007669"/>
    <property type="project" value="TreeGrafter"/>
</dbReference>
<organism evidence="6 7">
    <name type="scientific">Rhodotorula diobovata</name>
    <dbReference type="NCBI Taxonomy" id="5288"/>
    <lineage>
        <taxon>Eukaryota</taxon>
        <taxon>Fungi</taxon>
        <taxon>Dikarya</taxon>
        <taxon>Basidiomycota</taxon>
        <taxon>Pucciniomycotina</taxon>
        <taxon>Microbotryomycetes</taxon>
        <taxon>Sporidiobolales</taxon>
        <taxon>Sporidiobolaceae</taxon>
        <taxon>Rhodotorula</taxon>
    </lineage>
</organism>
<feature type="region of interest" description="Disordered" evidence="4">
    <location>
        <begin position="928"/>
        <end position="967"/>
    </location>
</feature>
<dbReference type="Pfam" id="PF00069">
    <property type="entry name" value="Pkinase"/>
    <property type="match status" value="1"/>
</dbReference>
<dbReference type="PANTHER" id="PTHR24346">
    <property type="entry name" value="MAP/MICROTUBULE AFFINITY-REGULATING KINASE"/>
    <property type="match status" value="1"/>
</dbReference>
<feature type="compositionally biased region" description="Basic and acidic residues" evidence="4">
    <location>
        <begin position="122"/>
        <end position="139"/>
    </location>
</feature>
<dbReference type="InterPro" id="IPR000719">
    <property type="entry name" value="Prot_kinase_dom"/>
</dbReference>